<comment type="catalytic activity">
    <reaction evidence="8 9 10">
        <text>2-[(2R,5Z)-2-carboxy-4-methylthiazol-5(2H)-ylidene]ethyl phosphate + 4-amino-2-methyl-5-(diphosphooxymethyl)pyrimidine + 2 H(+) = thiamine phosphate + CO2 + diphosphate</text>
        <dbReference type="Rhea" id="RHEA:47844"/>
        <dbReference type="ChEBI" id="CHEBI:15378"/>
        <dbReference type="ChEBI" id="CHEBI:16526"/>
        <dbReference type="ChEBI" id="CHEBI:33019"/>
        <dbReference type="ChEBI" id="CHEBI:37575"/>
        <dbReference type="ChEBI" id="CHEBI:57841"/>
        <dbReference type="ChEBI" id="CHEBI:62899"/>
        <dbReference type="EC" id="2.5.1.3"/>
    </reaction>
</comment>
<comment type="catalytic activity">
    <reaction evidence="6 9 10">
        <text>4-methyl-5-(2-phosphooxyethyl)-thiazole + 4-amino-2-methyl-5-(diphosphooxymethyl)pyrimidine + H(+) = thiamine phosphate + diphosphate</text>
        <dbReference type="Rhea" id="RHEA:22328"/>
        <dbReference type="ChEBI" id="CHEBI:15378"/>
        <dbReference type="ChEBI" id="CHEBI:33019"/>
        <dbReference type="ChEBI" id="CHEBI:37575"/>
        <dbReference type="ChEBI" id="CHEBI:57841"/>
        <dbReference type="ChEBI" id="CHEBI:58296"/>
        <dbReference type="EC" id="2.5.1.3"/>
    </reaction>
</comment>
<dbReference type="EMBL" id="JZCR01000019">
    <property type="protein sequence ID" value="KJW12408.1"/>
    <property type="molecule type" value="Genomic_DNA"/>
</dbReference>
<comment type="function">
    <text evidence="9">Condenses 4-methyl-5-(beta-hydroxyethyl)thiazole monophosphate (THZ-P) and 2-methyl-4-amino-5-hydroxymethyl pyrimidine pyrophosphate (HMP-PP) to form thiamine monophosphate (TMP).</text>
</comment>
<evidence type="ECO:0000256" key="2">
    <source>
        <dbReference type="ARBA" id="ARBA00022679"/>
    </source>
</evidence>
<dbReference type="OrthoDB" id="9812206at2"/>
<dbReference type="FunFam" id="3.20.20.70:FF:000096">
    <property type="entry name" value="Thiamine-phosphate synthase"/>
    <property type="match status" value="1"/>
</dbReference>
<organism evidence="13 14">
    <name type="scientific">Levilactobacillus spicheri</name>
    <dbReference type="NCBI Taxonomy" id="216463"/>
    <lineage>
        <taxon>Bacteria</taxon>
        <taxon>Bacillati</taxon>
        <taxon>Bacillota</taxon>
        <taxon>Bacilli</taxon>
        <taxon>Lactobacillales</taxon>
        <taxon>Lactobacillaceae</taxon>
        <taxon>Levilactobacillus</taxon>
    </lineage>
</organism>
<comment type="catalytic activity">
    <reaction evidence="7 9 10">
        <text>2-(2-carboxy-4-methylthiazol-5-yl)ethyl phosphate + 4-amino-2-methyl-5-(diphosphooxymethyl)pyrimidine + 2 H(+) = thiamine phosphate + CO2 + diphosphate</text>
        <dbReference type="Rhea" id="RHEA:47848"/>
        <dbReference type="ChEBI" id="CHEBI:15378"/>
        <dbReference type="ChEBI" id="CHEBI:16526"/>
        <dbReference type="ChEBI" id="CHEBI:33019"/>
        <dbReference type="ChEBI" id="CHEBI:37575"/>
        <dbReference type="ChEBI" id="CHEBI:57841"/>
        <dbReference type="ChEBI" id="CHEBI:62890"/>
        <dbReference type="EC" id="2.5.1.3"/>
    </reaction>
</comment>
<proteinExistence type="inferred from homology"/>
<dbReference type="GO" id="GO:0009228">
    <property type="term" value="P:thiamine biosynthetic process"/>
    <property type="evidence" value="ECO:0007669"/>
    <property type="project" value="UniProtKB-KW"/>
</dbReference>
<evidence type="ECO:0000256" key="1">
    <source>
        <dbReference type="ARBA" id="ARBA00005165"/>
    </source>
</evidence>
<evidence type="ECO:0000256" key="7">
    <source>
        <dbReference type="ARBA" id="ARBA00047851"/>
    </source>
</evidence>
<dbReference type="InterPro" id="IPR036206">
    <property type="entry name" value="ThiamineP_synth_sf"/>
</dbReference>
<dbReference type="Pfam" id="PF02581">
    <property type="entry name" value="TMP-TENI"/>
    <property type="match status" value="1"/>
</dbReference>
<feature type="binding site" evidence="9">
    <location>
        <position position="71"/>
    </location>
    <ligand>
        <name>Mg(2+)</name>
        <dbReference type="ChEBI" id="CHEBI:18420"/>
    </ligand>
</feature>
<gene>
    <name evidence="9" type="primary">thiE</name>
    <name evidence="13" type="ORF">VC81_07830</name>
</gene>
<accession>A0A0F3RQV9</accession>
<evidence type="ECO:0000256" key="3">
    <source>
        <dbReference type="ARBA" id="ARBA00022723"/>
    </source>
</evidence>
<evidence type="ECO:0000256" key="10">
    <source>
        <dbReference type="RuleBase" id="RU003826"/>
    </source>
</evidence>
<reference evidence="13 14" key="1">
    <citation type="submission" date="2015-03" db="EMBL/GenBank/DDBJ databases">
        <authorList>
            <person name="Zheng J."/>
            <person name="Ganezle M."/>
        </authorList>
    </citation>
    <scope>NUCLEOTIDE SEQUENCE [LARGE SCALE GENOMIC DNA]</scope>
    <source>
        <strain evidence="13 14">LP38</strain>
    </source>
</reference>
<dbReference type="GO" id="GO:0000287">
    <property type="term" value="F:magnesium ion binding"/>
    <property type="evidence" value="ECO:0007669"/>
    <property type="project" value="UniProtKB-UniRule"/>
</dbReference>
<evidence type="ECO:0000256" key="9">
    <source>
        <dbReference type="HAMAP-Rule" id="MF_00097"/>
    </source>
</evidence>
<dbReference type="HAMAP" id="MF_00097">
    <property type="entry name" value="TMP_synthase"/>
    <property type="match status" value="1"/>
</dbReference>
<feature type="binding site" evidence="9">
    <location>
        <begin position="185"/>
        <end position="186"/>
    </location>
    <ligand>
        <name>2-[(2R,5Z)-2-carboxy-4-methylthiazol-5(2H)-ylidene]ethyl phosphate</name>
        <dbReference type="ChEBI" id="CHEBI:62899"/>
    </ligand>
</feature>
<evidence type="ECO:0000256" key="6">
    <source>
        <dbReference type="ARBA" id="ARBA00047334"/>
    </source>
</evidence>
<keyword evidence="3 9" id="KW-0479">Metal-binding</keyword>
<comment type="cofactor">
    <cofactor evidence="9">
        <name>Mg(2+)</name>
        <dbReference type="ChEBI" id="CHEBI:18420"/>
    </cofactor>
    <text evidence="9">Binds 1 Mg(2+) ion per subunit.</text>
</comment>
<evidence type="ECO:0000313" key="14">
    <source>
        <dbReference type="Proteomes" id="UP000033491"/>
    </source>
</evidence>
<evidence type="ECO:0000256" key="8">
    <source>
        <dbReference type="ARBA" id="ARBA00047883"/>
    </source>
</evidence>
<dbReference type="InterPro" id="IPR022998">
    <property type="entry name" value="ThiamineP_synth_TenI"/>
</dbReference>
<sequence length="210" mass="22116">MTMTSRPLYLVTDRLDNPPAEFLRQIDAACRGGVDLIQLREKTVSSREYYKLAKSVKEITDRYQRPLLIDDRLDVAQAVDAAGVHLGQTDLPVAVARRILGPDKLIGATAKTLEQAQAAVAQGADYLGVGAIFPTTTHVQTVHTSVATLTAIRQAVPIPVYAIGGLNATNVAAVAPAGVAGVAVVSAIMKAADPEAAARALRQRVVTVIG</sequence>
<name>A0A0F3RQV9_9LACO</name>
<evidence type="ECO:0000313" key="13">
    <source>
        <dbReference type="EMBL" id="KJW12408.1"/>
    </source>
</evidence>
<evidence type="ECO:0000256" key="11">
    <source>
        <dbReference type="RuleBase" id="RU004253"/>
    </source>
</evidence>
<dbReference type="GO" id="GO:0005737">
    <property type="term" value="C:cytoplasm"/>
    <property type="evidence" value="ECO:0007669"/>
    <property type="project" value="TreeGrafter"/>
</dbReference>
<protein>
    <recommendedName>
        <fullName evidence="9">Thiamine-phosphate synthase</fullName>
        <shortName evidence="9">TP synthase</shortName>
        <shortName evidence="9">TPS</shortName>
        <ecNumber evidence="9">2.5.1.3</ecNumber>
    </recommendedName>
    <alternativeName>
        <fullName evidence="9">Thiamine-phosphate pyrophosphorylase</fullName>
        <shortName evidence="9">TMP pyrophosphorylase</shortName>
        <shortName evidence="9">TMP-PPase</shortName>
    </alternativeName>
</protein>
<dbReference type="Proteomes" id="UP000033491">
    <property type="component" value="Unassembled WGS sequence"/>
</dbReference>
<dbReference type="PANTHER" id="PTHR20857">
    <property type="entry name" value="THIAMINE-PHOSPHATE PYROPHOSPHORYLASE"/>
    <property type="match status" value="1"/>
</dbReference>
<comment type="similarity">
    <text evidence="9 10">Belongs to the thiamine-phosphate synthase family.</text>
</comment>
<dbReference type="STRING" id="216463.VC81_07830"/>
<feature type="binding site" evidence="9">
    <location>
        <position position="109"/>
    </location>
    <ligand>
        <name>4-amino-2-methyl-5-(diphosphooxymethyl)pyrimidine</name>
        <dbReference type="ChEBI" id="CHEBI:57841"/>
    </ligand>
</feature>
<feature type="binding site" evidence="9">
    <location>
        <begin position="135"/>
        <end position="137"/>
    </location>
    <ligand>
        <name>2-[(2R,5Z)-2-carboxy-4-methylthiazol-5(2H)-ylidene]ethyl phosphate</name>
        <dbReference type="ChEBI" id="CHEBI:62899"/>
    </ligand>
</feature>
<feature type="domain" description="Thiamine phosphate synthase/TenI" evidence="12">
    <location>
        <begin position="8"/>
        <end position="188"/>
    </location>
</feature>
<dbReference type="GO" id="GO:0009229">
    <property type="term" value="P:thiamine diphosphate biosynthetic process"/>
    <property type="evidence" value="ECO:0007669"/>
    <property type="project" value="UniProtKB-UniRule"/>
</dbReference>
<dbReference type="InterPro" id="IPR034291">
    <property type="entry name" value="TMP_synthase"/>
</dbReference>
<evidence type="ECO:0000256" key="4">
    <source>
        <dbReference type="ARBA" id="ARBA00022842"/>
    </source>
</evidence>
<dbReference type="GO" id="GO:0004789">
    <property type="term" value="F:thiamine-phosphate diphosphorylase activity"/>
    <property type="evidence" value="ECO:0007669"/>
    <property type="project" value="UniProtKB-UniRule"/>
</dbReference>
<dbReference type="PATRIC" id="fig|216463.3.peg.680"/>
<dbReference type="RefSeq" id="WP_045807510.1">
    <property type="nucleotide sequence ID" value="NZ_JZCR01000019.1"/>
</dbReference>
<dbReference type="Gene3D" id="3.20.20.70">
    <property type="entry name" value="Aldolase class I"/>
    <property type="match status" value="1"/>
</dbReference>
<comment type="caution">
    <text evidence="13">The sequence shown here is derived from an EMBL/GenBank/DDBJ whole genome shotgun (WGS) entry which is preliminary data.</text>
</comment>
<dbReference type="SUPFAM" id="SSF51391">
    <property type="entry name" value="Thiamin phosphate synthase"/>
    <property type="match status" value="1"/>
</dbReference>
<dbReference type="PANTHER" id="PTHR20857:SF15">
    <property type="entry name" value="THIAMINE-PHOSPHATE SYNTHASE"/>
    <property type="match status" value="1"/>
</dbReference>
<evidence type="ECO:0000259" key="12">
    <source>
        <dbReference type="Pfam" id="PF02581"/>
    </source>
</evidence>
<comment type="pathway">
    <text evidence="1 9 11">Cofactor biosynthesis; thiamine diphosphate biosynthesis; thiamine phosphate from 4-amino-2-methyl-5-diphosphomethylpyrimidine and 4-methyl-5-(2-phosphoethyl)-thiazole: step 1/1.</text>
</comment>
<dbReference type="NCBIfam" id="TIGR00693">
    <property type="entry name" value="thiE"/>
    <property type="match status" value="1"/>
</dbReference>
<keyword evidence="2 9" id="KW-0808">Transferase</keyword>
<feature type="binding site" evidence="9">
    <location>
        <begin position="38"/>
        <end position="42"/>
    </location>
    <ligand>
        <name>4-amino-2-methyl-5-(diphosphooxymethyl)pyrimidine</name>
        <dbReference type="ChEBI" id="CHEBI:57841"/>
    </ligand>
</feature>
<dbReference type="InterPro" id="IPR013785">
    <property type="entry name" value="Aldolase_TIM"/>
</dbReference>
<feature type="binding site" evidence="9">
    <location>
        <position position="138"/>
    </location>
    <ligand>
        <name>4-amino-2-methyl-5-(diphosphooxymethyl)pyrimidine</name>
        <dbReference type="ChEBI" id="CHEBI:57841"/>
    </ligand>
</feature>
<feature type="binding site" evidence="9">
    <location>
        <position position="90"/>
    </location>
    <ligand>
        <name>Mg(2+)</name>
        <dbReference type="ChEBI" id="CHEBI:18420"/>
    </ligand>
</feature>
<keyword evidence="5 9" id="KW-0784">Thiamine biosynthesis</keyword>
<feature type="binding site" evidence="9">
    <location>
        <position position="70"/>
    </location>
    <ligand>
        <name>4-amino-2-methyl-5-(diphosphooxymethyl)pyrimidine</name>
        <dbReference type="ChEBI" id="CHEBI:57841"/>
    </ligand>
</feature>
<keyword evidence="4 9" id="KW-0460">Magnesium</keyword>
<dbReference type="UniPathway" id="UPA00060">
    <property type="reaction ID" value="UER00141"/>
</dbReference>
<dbReference type="AlphaFoldDB" id="A0A0F3RQV9"/>
<feature type="binding site" evidence="9">
    <location>
        <position position="165"/>
    </location>
    <ligand>
        <name>2-[(2R,5Z)-2-carboxy-4-methylthiazol-5(2H)-ylidene]ethyl phosphate</name>
        <dbReference type="ChEBI" id="CHEBI:62899"/>
    </ligand>
</feature>
<evidence type="ECO:0000256" key="5">
    <source>
        <dbReference type="ARBA" id="ARBA00022977"/>
    </source>
</evidence>
<dbReference type="EC" id="2.5.1.3" evidence="9"/>
<dbReference type="CDD" id="cd00564">
    <property type="entry name" value="TMP_TenI"/>
    <property type="match status" value="1"/>
</dbReference>